<protein>
    <submittedName>
        <fullName evidence="3">MAM domain-containing protein 2-like</fullName>
    </submittedName>
</protein>
<proteinExistence type="predicted"/>
<evidence type="ECO:0000313" key="3">
    <source>
        <dbReference type="Ensembl" id="ENSSFOP00015067251.1"/>
    </source>
</evidence>
<dbReference type="Pfam" id="PF00629">
    <property type="entry name" value="MAM"/>
    <property type="match status" value="4"/>
</dbReference>
<dbReference type="InterPro" id="IPR051560">
    <property type="entry name" value="MAM_domain-containing"/>
</dbReference>
<gene>
    <name evidence="3" type="primary">LOC114910773</name>
</gene>
<dbReference type="GO" id="GO:0016020">
    <property type="term" value="C:membrane"/>
    <property type="evidence" value="ECO:0007669"/>
    <property type="project" value="InterPro"/>
</dbReference>
<dbReference type="PROSITE" id="PS00740">
    <property type="entry name" value="MAM_1"/>
    <property type="match status" value="1"/>
</dbReference>
<organism evidence="3 4">
    <name type="scientific">Scleropages formosus</name>
    <name type="common">Asian bonytongue</name>
    <name type="synonym">Osteoglossum formosum</name>
    <dbReference type="NCBI Taxonomy" id="113540"/>
    <lineage>
        <taxon>Eukaryota</taxon>
        <taxon>Metazoa</taxon>
        <taxon>Chordata</taxon>
        <taxon>Craniata</taxon>
        <taxon>Vertebrata</taxon>
        <taxon>Euteleostomi</taxon>
        <taxon>Actinopterygii</taxon>
        <taxon>Neopterygii</taxon>
        <taxon>Teleostei</taxon>
        <taxon>Osteoglossocephala</taxon>
        <taxon>Osteoglossomorpha</taxon>
        <taxon>Osteoglossiformes</taxon>
        <taxon>Osteoglossidae</taxon>
        <taxon>Scleropages</taxon>
    </lineage>
</organism>
<reference evidence="3" key="3">
    <citation type="submission" date="2025-09" db="UniProtKB">
        <authorList>
            <consortium name="Ensembl"/>
        </authorList>
    </citation>
    <scope>IDENTIFICATION</scope>
</reference>
<accession>A0A8C9W0P8</accession>
<dbReference type="Proteomes" id="UP000694397">
    <property type="component" value="Chromosome 6"/>
</dbReference>
<dbReference type="PRINTS" id="PR00020">
    <property type="entry name" value="MAMDOMAIN"/>
</dbReference>
<dbReference type="PROSITE" id="PS50060">
    <property type="entry name" value="MAM_2"/>
    <property type="match status" value="4"/>
</dbReference>
<sequence length="677" mass="75536">MSLLQELLEGCEPATWWYHTHKLCVHIPVSVSKALCPLLNPFCLLCVATSLCKMDCLSSGSCRHFLIIDHTLTEGVEKAVLVSPELELLEWSCLRVVYQITGSGSLWLYQRPEGHNFDTRLWATDAPSDSWLTASVDLRNSSVSCKVIFEGHLGPKVQSSVAIIKVDIVPGYCIECGFEESNLCAYSTPWSTGVSWYVGGSSAHSGDATWSNETGCYMYADSVFGKEVAKLVSPMTTTPLAGCLSFYYRSDQESNCFFNVLTRDQLGQYRDIWRAEINRTSGWTLAQVDFRAPYPLEVVFEVAFNSHVGGRMALDDISFSPQFCYSETEVTFDPSVANCDFEEGLCSYKPEQAGWSRVSVKPNIFRLGDHTTGSGSFLMANTRLIPPPAYMSLLYGPSLPGNLTYCLRFYYTLSGFTRMDHALTVYSSDHIGGAEEEIWTVTESTRNVWTEVHVTFQRRQATKVLFVSMCSNYGDCGSVGLDDISMSLGDCRPLLSAPGTCTFEMGICEFSQDKDNDSGKWVLTRGPTPTSYTGPMGDHTTGTGHYMYLEASQMRQGHRARLVSNKQRGSGSPQCLHFHYHMYGSGTGELRVLLQLDGEESYVLLWSRHGEQGISWMKGSVSYQSDRQHQIVFEAIRGTSVRSDIAIDDIVFKKGSCQEVDTNPYYSFSENVNKIEY</sequence>
<feature type="domain" description="MAM" evidence="2">
    <location>
        <begin position="64"/>
        <end position="175"/>
    </location>
</feature>
<name>A0A8C9W0P8_SCLFO</name>
<dbReference type="InterPro" id="IPR000998">
    <property type="entry name" value="MAM_dom"/>
</dbReference>
<keyword evidence="4" id="KW-1185">Reference proteome</keyword>
<dbReference type="Gene3D" id="2.60.120.200">
    <property type="match status" value="4"/>
</dbReference>
<feature type="domain" description="MAM" evidence="2">
    <location>
        <begin position="174"/>
        <end position="326"/>
    </location>
</feature>
<feature type="domain" description="MAM" evidence="2">
    <location>
        <begin position="337"/>
        <end position="493"/>
    </location>
</feature>
<dbReference type="CDD" id="cd06263">
    <property type="entry name" value="MAM"/>
    <property type="match status" value="3"/>
</dbReference>
<dbReference type="GeneTree" id="ENSGT00940000156117"/>
<dbReference type="Ensembl" id="ENSSFOT00015074382.1">
    <property type="protein sequence ID" value="ENSSFOP00015067251.1"/>
    <property type="gene ID" value="ENSSFOG00015027089.1"/>
</dbReference>
<evidence type="ECO:0000256" key="1">
    <source>
        <dbReference type="ARBA" id="ARBA00022737"/>
    </source>
</evidence>
<dbReference type="AlphaFoldDB" id="A0A8C9W0P8"/>
<feature type="domain" description="MAM" evidence="2">
    <location>
        <begin position="499"/>
        <end position="659"/>
    </location>
</feature>
<dbReference type="SMART" id="SM00137">
    <property type="entry name" value="MAM"/>
    <property type="match status" value="3"/>
</dbReference>
<reference evidence="3" key="2">
    <citation type="submission" date="2025-08" db="UniProtKB">
        <authorList>
            <consortium name="Ensembl"/>
        </authorList>
    </citation>
    <scope>IDENTIFICATION</scope>
</reference>
<dbReference type="OrthoDB" id="10020495at2759"/>
<evidence type="ECO:0000313" key="4">
    <source>
        <dbReference type="Proteomes" id="UP000694397"/>
    </source>
</evidence>
<evidence type="ECO:0000259" key="2">
    <source>
        <dbReference type="PROSITE" id="PS50060"/>
    </source>
</evidence>
<keyword evidence="1" id="KW-0677">Repeat</keyword>
<dbReference type="FunFam" id="2.60.120.200:FF:000128">
    <property type="entry name" value="enteropeptidase isoform X2"/>
    <property type="match status" value="1"/>
</dbReference>
<dbReference type="PANTHER" id="PTHR23282">
    <property type="entry name" value="APICAL ENDOSOMAL GLYCOPROTEIN PRECURSOR"/>
    <property type="match status" value="1"/>
</dbReference>
<dbReference type="SUPFAM" id="SSF49899">
    <property type="entry name" value="Concanavalin A-like lectins/glucanases"/>
    <property type="match status" value="4"/>
</dbReference>
<dbReference type="InterPro" id="IPR013320">
    <property type="entry name" value="ConA-like_dom_sf"/>
</dbReference>
<dbReference type="PANTHER" id="PTHR23282:SF147">
    <property type="entry name" value="MAM DOMAIN-CONTAINING PROTEIN"/>
    <property type="match status" value="1"/>
</dbReference>
<reference evidence="3 4" key="1">
    <citation type="submission" date="2019-04" db="EMBL/GenBank/DDBJ databases">
        <authorList>
            <consortium name="Wellcome Sanger Institute Data Sharing"/>
        </authorList>
    </citation>
    <scope>NUCLEOTIDE SEQUENCE [LARGE SCALE GENOMIC DNA]</scope>
</reference>